<name>A0A6F8PJR9_9GAMM</name>
<gene>
    <name evidence="23" type="ORF">THMIRHAT_00640</name>
</gene>
<dbReference type="Pfam" id="PF00512">
    <property type="entry name" value="HisKA"/>
    <property type="match status" value="1"/>
</dbReference>
<dbReference type="PROSITE" id="PS50113">
    <property type="entry name" value="PAC"/>
    <property type="match status" value="4"/>
</dbReference>
<evidence type="ECO:0000256" key="10">
    <source>
        <dbReference type="ARBA" id="ARBA00022840"/>
    </source>
</evidence>
<dbReference type="Pfam" id="PF13188">
    <property type="entry name" value="PAS_8"/>
    <property type="match status" value="1"/>
</dbReference>
<dbReference type="Proteomes" id="UP000501466">
    <property type="component" value="Chromosome"/>
</dbReference>
<evidence type="ECO:0000313" key="24">
    <source>
        <dbReference type="Proteomes" id="UP000501466"/>
    </source>
</evidence>
<dbReference type="KEGG" id="tzo:THMIRHAT_00640"/>
<dbReference type="FunFam" id="3.30.565.10:FF:000010">
    <property type="entry name" value="Sensor histidine kinase RcsC"/>
    <property type="match status" value="1"/>
</dbReference>
<dbReference type="SUPFAM" id="SSF52172">
    <property type="entry name" value="CheY-like"/>
    <property type="match status" value="1"/>
</dbReference>
<dbReference type="InterPro" id="IPR036641">
    <property type="entry name" value="HPT_dom_sf"/>
</dbReference>
<dbReference type="PRINTS" id="PR00344">
    <property type="entry name" value="BCTRLSENSOR"/>
</dbReference>
<evidence type="ECO:0000256" key="6">
    <source>
        <dbReference type="ARBA" id="ARBA00022679"/>
    </source>
</evidence>
<dbReference type="InterPro" id="IPR036097">
    <property type="entry name" value="HisK_dim/P_sf"/>
</dbReference>
<feature type="domain" description="PAS" evidence="20">
    <location>
        <begin position="394"/>
        <end position="466"/>
    </location>
</feature>
<keyword evidence="8" id="KW-0547">Nucleotide-binding</keyword>
<dbReference type="PROSITE" id="PS50894">
    <property type="entry name" value="HPT"/>
    <property type="match status" value="1"/>
</dbReference>
<dbReference type="SUPFAM" id="SSF47384">
    <property type="entry name" value="Homodimeric domain of signal transducing histidine kinase"/>
    <property type="match status" value="1"/>
</dbReference>
<dbReference type="Pfam" id="PF02518">
    <property type="entry name" value="HATPase_c"/>
    <property type="match status" value="1"/>
</dbReference>
<dbReference type="InterPro" id="IPR003594">
    <property type="entry name" value="HATPase_dom"/>
</dbReference>
<dbReference type="EMBL" id="AP021888">
    <property type="protein sequence ID" value="BBP42318.1"/>
    <property type="molecule type" value="Genomic_DNA"/>
</dbReference>
<feature type="domain" description="PAC" evidence="21">
    <location>
        <begin position="470"/>
        <end position="523"/>
    </location>
</feature>
<feature type="modified residue" description="4-aspartylphosphate" evidence="17">
    <location>
        <position position="1087"/>
    </location>
</feature>
<comment type="subcellular location">
    <subcellularLocation>
        <location evidence="2">Cell membrane</location>
        <topology evidence="2">Multi-pass membrane protein</topology>
    </subcellularLocation>
</comment>
<dbReference type="InterPro" id="IPR013655">
    <property type="entry name" value="PAS_fold_3"/>
</dbReference>
<feature type="domain" description="PAS" evidence="20">
    <location>
        <begin position="524"/>
        <end position="580"/>
    </location>
</feature>
<keyword evidence="11" id="KW-1133">Transmembrane helix</keyword>
<dbReference type="SMART" id="SM00086">
    <property type="entry name" value="PAC"/>
    <property type="match status" value="4"/>
</dbReference>
<dbReference type="GO" id="GO:0005524">
    <property type="term" value="F:ATP binding"/>
    <property type="evidence" value="ECO:0007669"/>
    <property type="project" value="UniProtKB-KW"/>
</dbReference>
<feature type="modified residue" description="Phosphohistidine" evidence="16">
    <location>
        <position position="1236"/>
    </location>
</feature>
<evidence type="ECO:0000259" key="19">
    <source>
        <dbReference type="PROSITE" id="PS50110"/>
    </source>
</evidence>
<dbReference type="Pfam" id="PF08447">
    <property type="entry name" value="PAS_3"/>
    <property type="match status" value="3"/>
</dbReference>
<dbReference type="Pfam" id="PF08448">
    <property type="entry name" value="PAS_4"/>
    <property type="match status" value="1"/>
</dbReference>
<dbReference type="InterPro" id="IPR003661">
    <property type="entry name" value="HisK_dim/P_dom"/>
</dbReference>
<dbReference type="Pfam" id="PF00072">
    <property type="entry name" value="Response_reg"/>
    <property type="match status" value="1"/>
</dbReference>
<dbReference type="Gene3D" id="3.40.50.2300">
    <property type="match status" value="1"/>
</dbReference>
<dbReference type="Gene3D" id="1.10.287.130">
    <property type="match status" value="1"/>
</dbReference>
<dbReference type="SUPFAM" id="SSF55785">
    <property type="entry name" value="PYP-like sensor domain (PAS domain)"/>
    <property type="match status" value="5"/>
</dbReference>
<sequence>MNKFLNVELFEQGPMVLFVWENKPNWPVVQVSKNIKRILGYDPEAFTLQNIPYIEQIHLDDLPRVGAEVAKALANPKCTGFEHQPYRLRNAAGEYRWVRDTTQLIRDDKHQVTHFLGYLIDVTTEFKHQQTAKEYQLRYELAFEAINDGLWDWDLITNEVYFSDHWKTMLGYQPADFPDEIPAFFDIVHPDDKANLETGLNKHLKSHAKEIYSFEVRLRCADGIYKPILTRGKAFFDNHGKPCRMVGSHTDLTDVDGLRKSLIKQQSLLETVFKLMPVGVSITDPQGNIIDCNPASESILGITKAEHLARNYAGKEWHILDENHHVMPVETFTSVKALKNKASYFNEIQGIDRPDGVHWLSVSAAYLNQPDLGVAIVYSDITEQKQQQQALQQSELLFKFAVEGSGDGLWDWDAITNEVYFSPQWKRMLGFEEHEIQGSLEEWEKRVHPDDLAQVYVDLTSYLQGDAESYSNIHRVLCKDGSYKWILDRGIIVERTDDGQPKRLIGTHTDVTEQHLLEEAITEQRNFFSNIIDNAHSIIAVIDHTGTMIKMNKFAQDFVGYSETEVASEPYFWARFLPESIQDKVVGVIENAKLGNIVRRYQNSWVSKEGEERVFEWSNTLVKNLDGSMNYVATIGIDITAQKQYEADLIKAKEIADQANRSKSEFLANMSHEIRTPLNGIIGLTDLALQTDLDSQQAEYLNKAKRSSHALLNVINDILDYSKVEAGKIDFEALPFNPEELFKNVKDLFGFKAEQKNIQLIFEIEPNIPRTLIGDPLRISQVLNNLVGNAIKFTEQGNVTLRVKQTQQTATHATLSFSVADSGIGMSTGQMQKLFAPFSQADSSSTRKYGGTGLGLMISKKLIEQMGGEIQVHSALHQGSVFNFYFSLPYQGQDTLASHQKAFTTEQLIALIDNNATEKAILIKLLESWKAKVLVPNNIDSALQEAPADFWILDGKLLNNYGIANFERVFSQLNPMPKLVVLTQGSQLPTFNTLKAHSFLSRPFCPSDFYNAMMPSHQDPTLSDHPTTSNTGLQLLGKVLLVEDNEINQLVAQHHLKNLGLIADLAENGAEAVQMVTDNTYDLVLMDLQMPVMDGIEATRQIRRFNQDLPIIALSAAVMVQDKELTTQVGMNGHLAKPIDLNELIEVLKRYCQVSTLQKPAIQPLASATPDSASKQALDDNTPKIAGLNLEALLSKVQTMTLVEKFLKLFIEQHQHLPEELKKLPIGSEDSQKQLHLLKGVTGNLCMDELHELTKQVYETTDPGFKEQHLPELLKQLQSMVEAVKAYLPTKQQAEAEPAQSNHHALSPHERSTIKGFIDHLNNGEYLDAETIDGLIAVLKNQYGEEAADNIQHMIETFEYDTVIEALQSLMDDH</sequence>
<accession>A0A6F8PJR9</accession>
<evidence type="ECO:0000256" key="7">
    <source>
        <dbReference type="ARBA" id="ARBA00022692"/>
    </source>
</evidence>
<feature type="domain" description="PAC" evidence="21">
    <location>
        <begin position="212"/>
        <end position="264"/>
    </location>
</feature>
<dbReference type="InterPro" id="IPR000700">
    <property type="entry name" value="PAS-assoc_C"/>
</dbReference>
<dbReference type="InterPro" id="IPR000014">
    <property type="entry name" value="PAS"/>
</dbReference>
<evidence type="ECO:0000259" key="20">
    <source>
        <dbReference type="PROSITE" id="PS50112"/>
    </source>
</evidence>
<dbReference type="InterPro" id="IPR008207">
    <property type="entry name" value="Sig_transdc_His_kin_Hpt_dom"/>
</dbReference>
<reference evidence="24" key="1">
    <citation type="submission" date="2019-11" db="EMBL/GenBank/DDBJ databases">
        <title>Isolation and characterization of two novel species in the genus Thiomicrorhabdus.</title>
        <authorList>
            <person name="Mochizuki J."/>
            <person name="Kojima H."/>
            <person name="Fukui M."/>
        </authorList>
    </citation>
    <scope>NUCLEOTIDE SEQUENCE [LARGE SCALE GENOMIC DNA]</scope>
    <source>
        <strain evidence="24">AkT22</strain>
    </source>
</reference>
<keyword evidence="24" id="KW-1185">Reference proteome</keyword>
<feature type="domain" description="HPt" evidence="22">
    <location>
        <begin position="1195"/>
        <end position="1291"/>
    </location>
</feature>
<evidence type="ECO:0000259" key="21">
    <source>
        <dbReference type="PROSITE" id="PS50113"/>
    </source>
</evidence>
<dbReference type="Gene3D" id="3.30.565.10">
    <property type="entry name" value="Histidine kinase-like ATPase, C-terminal domain"/>
    <property type="match status" value="1"/>
</dbReference>
<evidence type="ECO:0000256" key="9">
    <source>
        <dbReference type="ARBA" id="ARBA00022777"/>
    </source>
</evidence>
<dbReference type="CDD" id="cd00130">
    <property type="entry name" value="PAS"/>
    <property type="match status" value="5"/>
</dbReference>
<dbReference type="RefSeq" id="WP_173289630.1">
    <property type="nucleotide sequence ID" value="NZ_AP021888.1"/>
</dbReference>
<evidence type="ECO:0000256" key="14">
    <source>
        <dbReference type="ARBA" id="ARBA00064003"/>
    </source>
</evidence>
<dbReference type="CDD" id="cd00082">
    <property type="entry name" value="HisKA"/>
    <property type="match status" value="1"/>
</dbReference>
<evidence type="ECO:0000256" key="2">
    <source>
        <dbReference type="ARBA" id="ARBA00004651"/>
    </source>
</evidence>
<dbReference type="PROSITE" id="PS50109">
    <property type="entry name" value="HIS_KIN"/>
    <property type="match status" value="1"/>
</dbReference>
<evidence type="ECO:0000313" key="23">
    <source>
        <dbReference type="EMBL" id="BBP42318.1"/>
    </source>
</evidence>
<keyword evidence="7" id="KW-0812">Transmembrane</keyword>
<dbReference type="GO" id="GO:0000155">
    <property type="term" value="F:phosphorelay sensor kinase activity"/>
    <property type="evidence" value="ECO:0007669"/>
    <property type="project" value="InterPro"/>
</dbReference>
<keyword evidence="12" id="KW-0902">Two-component regulatory system</keyword>
<evidence type="ECO:0000256" key="13">
    <source>
        <dbReference type="ARBA" id="ARBA00023136"/>
    </source>
</evidence>
<organism evidence="23 24">
    <name type="scientific">Thiosulfativibrio zosterae</name>
    <dbReference type="NCBI Taxonomy" id="2675053"/>
    <lineage>
        <taxon>Bacteria</taxon>
        <taxon>Pseudomonadati</taxon>
        <taxon>Pseudomonadota</taxon>
        <taxon>Gammaproteobacteria</taxon>
        <taxon>Thiotrichales</taxon>
        <taxon>Piscirickettsiaceae</taxon>
        <taxon>Thiosulfativibrio</taxon>
    </lineage>
</organism>
<keyword evidence="5 17" id="KW-0597">Phosphoprotein</keyword>
<dbReference type="InterPro" id="IPR036890">
    <property type="entry name" value="HATPase_C_sf"/>
</dbReference>
<dbReference type="CDD" id="cd16922">
    <property type="entry name" value="HATPase_EvgS-ArcB-TorS-like"/>
    <property type="match status" value="1"/>
</dbReference>
<keyword evidence="13" id="KW-0472">Membrane</keyword>
<keyword evidence="6" id="KW-0808">Transferase</keyword>
<feature type="domain" description="PAS" evidence="20">
    <location>
        <begin position="265"/>
        <end position="311"/>
    </location>
</feature>
<evidence type="ECO:0000256" key="17">
    <source>
        <dbReference type="PROSITE-ProRule" id="PRU00169"/>
    </source>
</evidence>
<evidence type="ECO:0000256" key="11">
    <source>
        <dbReference type="ARBA" id="ARBA00022989"/>
    </source>
</evidence>
<dbReference type="SMART" id="SM00091">
    <property type="entry name" value="PAS"/>
    <property type="match status" value="5"/>
</dbReference>
<evidence type="ECO:0000256" key="3">
    <source>
        <dbReference type="ARBA" id="ARBA00012438"/>
    </source>
</evidence>
<dbReference type="SMART" id="SM00388">
    <property type="entry name" value="HisKA"/>
    <property type="match status" value="1"/>
</dbReference>
<dbReference type="PANTHER" id="PTHR45339:SF1">
    <property type="entry name" value="HYBRID SIGNAL TRANSDUCTION HISTIDINE KINASE J"/>
    <property type="match status" value="1"/>
</dbReference>
<feature type="domain" description="Response regulatory" evidence="19">
    <location>
        <begin position="1038"/>
        <end position="1152"/>
    </location>
</feature>
<dbReference type="PROSITE" id="PS50110">
    <property type="entry name" value="RESPONSE_REGULATORY"/>
    <property type="match status" value="1"/>
</dbReference>
<proteinExistence type="predicted"/>
<dbReference type="InterPro" id="IPR011006">
    <property type="entry name" value="CheY-like_superfamily"/>
</dbReference>
<keyword evidence="9" id="KW-0418">Kinase</keyword>
<dbReference type="EC" id="2.7.13.3" evidence="3"/>
<feature type="domain" description="PAC" evidence="21">
    <location>
        <begin position="599"/>
        <end position="651"/>
    </location>
</feature>
<dbReference type="SMART" id="SM00387">
    <property type="entry name" value="HATPase_c"/>
    <property type="match status" value="1"/>
</dbReference>
<dbReference type="InterPro" id="IPR035965">
    <property type="entry name" value="PAS-like_dom_sf"/>
</dbReference>
<comment type="catalytic activity">
    <reaction evidence="1">
        <text>ATP + protein L-histidine = ADP + protein N-phospho-L-histidine.</text>
        <dbReference type="EC" id="2.7.13.3"/>
    </reaction>
</comment>
<dbReference type="SUPFAM" id="SSF47226">
    <property type="entry name" value="Histidine-containing phosphotransfer domain, HPT domain"/>
    <property type="match status" value="1"/>
</dbReference>
<dbReference type="InterPro" id="IPR001610">
    <property type="entry name" value="PAC"/>
</dbReference>
<dbReference type="SMART" id="SM00448">
    <property type="entry name" value="REC"/>
    <property type="match status" value="1"/>
</dbReference>
<evidence type="ECO:0000256" key="15">
    <source>
        <dbReference type="ARBA" id="ARBA00068150"/>
    </source>
</evidence>
<dbReference type="NCBIfam" id="TIGR00229">
    <property type="entry name" value="sensory_box"/>
    <property type="match status" value="5"/>
</dbReference>
<protein>
    <recommendedName>
        <fullName evidence="15">Sensory/regulatory protein RpfC</fullName>
        <ecNumber evidence="3">2.7.13.3</ecNumber>
    </recommendedName>
</protein>
<dbReference type="FunFam" id="1.10.287.130:FF:000002">
    <property type="entry name" value="Two-component osmosensing histidine kinase"/>
    <property type="match status" value="1"/>
</dbReference>
<evidence type="ECO:0000256" key="12">
    <source>
        <dbReference type="ARBA" id="ARBA00023012"/>
    </source>
</evidence>
<evidence type="ECO:0000256" key="8">
    <source>
        <dbReference type="ARBA" id="ARBA00022741"/>
    </source>
</evidence>
<dbReference type="InterPro" id="IPR005467">
    <property type="entry name" value="His_kinase_dom"/>
</dbReference>
<dbReference type="InterPro" id="IPR013656">
    <property type="entry name" value="PAS_4"/>
</dbReference>
<comment type="subunit">
    <text evidence="14">At low DSF concentrations, interacts with RpfF.</text>
</comment>
<evidence type="ECO:0000259" key="22">
    <source>
        <dbReference type="PROSITE" id="PS50894"/>
    </source>
</evidence>
<keyword evidence="4" id="KW-1003">Cell membrane</keyword>
<keyword evidence="10" id="KW-0067">ATP-binding</keyword>
<dbReference type="SUPFAM" id="SSF55874">
    <property type="entry name" value="ATPase domain of HSP90 chaperone/DNA topoisomerase II/histidine kinase"/>
    <property type="match status" value="1"/>
</dbReference>
<feature type="domain" description="Histidine kinase" evidence="18">
    <location>
        <begin position="669"/>
        <end position="890"/>
    </location>
</feature>
<dbReference type="CDD" id="cd17546">
    <property type="entry name" value="REC_hyHK_CKI1_RcsC-like"/>
    <property type="match status" value="1"/>
</dbReference>
<dbReference type="InterPro" id="IPR004358">
    <property type="entry name" value="Sig_transdc_His_kin-like_C"/>
</dbReference>
<evidence type="ECO:0000256" key="1">
    <source>
        <dbReference type="ARBA" id="ARBA00000085"/>
    </source>
</evidence>
<dbReference type="InterPro" id="IPR001789">
    <property type="entry name" value="Sig_transdc_resp-reg_receiver"/>
</dbReference>
<feature type="domain" description="PAC" evidence="21">
    <location>
        <begin position="82"/>
        <end position="134"/>
    </location>
</feature>
<dbReference type="Gene3D" id="3.30.450.20">
    <property type="entry name" value="PAS domain"/>
    <property type="match status" value="5"/>
</dbReference>
<evidence type="ECO:0000259" key="18">
    <source>
        <dbReference type="PROSITE" id="PS50109"/>
    </source>
</evidence>
<feature type="domain" description="PAS" evidence="20">
    <location>
        <begin position="135"/>
        <end position="207"/>
    </location>
</feature>
<dbReference type="PROSITE" id="PS50112">
    <property type="entry name" value="PAS"/>
    <property type="match status" value="4"/>
</dbReference>
<dbReference type="GO" id="GO:0005886">
    <property type="term" value="C:plasma membrane"/>
    <property type="evidence" value="ECO:0007669"/>
    <property type="project" value="UniProtKB-SubCell"/>
</dbReference>
<evidence type="ECO:0000256" key="5">
    <source>
        <dbReference type="ARBA" id="ARBA00022553"/>
    </source>
</evidence>
<dbReference type="PANTHER" id="PTHR45339">
    <property type="entry name" value="HYBRID SIGNAL TRANSDUCTION HISTIDINE KINASE J"/>
    <property type="match status" value="1"/>
</dbReference>
<evidence type="ECO:0000256" key="4">
    <source>
        <dbReference type="ARBA" id="ARBA00022475"/>
    </source>
</evidence>
<evidence type="ECO:0000256" key="16">
    <source>
        <dbReference type="PROSITE-ProRule" id="PRU00110"/>
    </source>
</evidence>